<dbReference type="Pfam" id="PF00096">
    <property type="entry name" value="zf-C2H2"/>
    <property type="match status" value="2"/>
</dbReference>
<keyword evidence="1" id="KW-0479">Metal-binding</keyword>
<dbReference type="GO" id="GO:0031519">
    <property type="term" value="C:PcG protein complex"/>
    <property type="evidence" value="ECO:0007669"/>
    <property type="project" value="TreeGrafter"/>
</dbReference>
<dbReference type="AlphaFoldDB" id="A0A9W8EEF4"/>
<dbReference type="Proteomes" id="UP001151582">
    <property type="component" value="Unassembled WGS sequence"/>
</dbReference>
<dbReference type="GO" id="GO:0000981">
    <property type="term" value="F:DNA-binding transcription factor activity, RNA polymerase II-specific"/>
    <property type="evidence" value="ECO:0007669"/>
    <property type="project" value="TreeGrafter"/>
</dbReference>
<comment type="caution">
    <text evidence="8">The sequence shown here is derived from an EMBL/GenBank/DDBJ whole genome shotgun (WGS) entry which is preliminary data.</text>
</comment>
<evidence type="ECO:0000256" key="3">
    <source>
        <dbReference type="ARBA" id="ARBA00022771"/>
    </source>
</evidence>
<gene>
    <name evidence="8" type="ORF">H4R34_001505</name>
</gene>
<dbReference type="OrthoDB" id="6077919at2759"/>
<evidence type="ECO:0000313" key="9">
    <source>
        <dbReference type="Proteomes" id="UP001151582"/>
    </source>
</evidence>
<keyword evidence="3 5" id="KW-0863">Zinc-finger</keyword>
<evidence type="ECO:0000256" key="4">
    <source>
        <dbReference type="ARBA" id="ARBA00022833"/>
    </source>
</evidence>
<feature type="domain" description="C2H2-type" evidence="7">
    <location>
        <begin position="261"/>
        <end position="288"/>
    </location>
</feature>
<dbReference type="PROSITE" id="PS50157">
    <property type="entry name" value="ZINC_FINGER_C2H2_2"/>
    <property type="match status" value="2"/>
</dbReference>
<dbReference type="PANTHER" id="PTHR14003:SF20">
    <property type="entry name" value="FINGER DOMAIN PROTEIN, PUTATIVE (AFU_ORTHOLOGUE AFUA_4G10380)-RELATED"/>
    <property type="match status" value="1"/>
</dbReference>
<proteinExistence type="predicted"/>
<reference evidence="8" key="1">
    <citation type="submission" date="2022-07" db="EMBL/GenBank/DDBJ databases">
        <title>Phylogenomic reconstructions and comparative analyses of Kickxellomycotina fungi.</title>
        <authorList>
            <person name="Reynolds N.K."/>
            <person name="Stajich J.E."/>
            <person name="Barry K."/>
            <person name="Grigoriev I.V."/>
            <person name="Crous P."/>
            <person name="Smith M.E."/>
        </authorList>
    </citation>
    <scope>NUCLEOTIDE SEQUENCE</scope>
    <source>
        <strain evidence="8">RSA 567</strain>
    </source>
</reference>
<keyword evidence="4" id="KW-0862">Zinc</keyword>
<accession>A0A9W8EEF4</accession>
<dbReference type="FunFam" id="3.30.160.60:FF:000690">
    <property type="entry name" value="Zinc finger protein 354C"/>
    <property type="match status" value="1"/>
</dbReference>
<dbReference type="GO" id="GO:0000978">
    <property type="term" value="F:RNA polymerase II cis-regulatory region sequence-specific DNA binding"/>
    <property type="evidence" value="ECO:0007669"/>
    <property type="project" value="TreeGrafter"/>
</dbReference>
<evidence type="ECO:0000256" key="6">
    <source>
        <dbReference type="SAM" id="MobiDB-lite"/>
    </source>
</evidence>
<dbReference type="GO" id="GO:0000785">
    <property type="term" value="C:chromatin"/>
    <property type="evidence" value="ECO:0007669"/>
    <property type="project" value="TreeGrafter"/>
</dbReference>
<evidence type="ECO:0000313" key="8">
    <source>
        <dbReference type="EMBL" id="KAJ1983049.1"/>
    </source>
</evidence>
<dbReference type="Gene3D" id="3.30.160.60">
    <property type="entry name" value="Classic Zinc Finger"/>
    <property type="match status" value="2"/>
</dbReference>
<evidence type="ECO:0000259" key="7">
    <source>
        <dbReference type="PROSITE" id="PS50157"/>
    </source>
</evidence>
<feature type="compositionally biased region" description="Low complexity" evidence="6">
    <location>
        <begin position="65"/>
        <end position="78"/>
    </location>
</feature>
<dbReference type="PROSITE" id="PS00028">
    <property type="entry name" value="ZINC_FINGER_C2H2_1"/>
    <property type="match status" value="2"/>
</dbReference>
<feature type="region of interest" description="Disordered" evidence="6">
    <location>
        <begin position="53"/>
        <end position="82"/>
    </location>
</feature>
<keyword evidence="2" id="KW-0677">Repeat</keyword>
<dbReference type="GO" id="GO:0008270">
    <property type="term" value="F:zinc ion binding"/>
    <property type="evidence" value="ECO:0007669"/>
    <property type="project" value="UniProtKB-KW"/>
</dbReference>
<dbReference type="SUPFAM" id="SSF57667">
    <property type="entry name" value="beta-beta-alpha zinc fingers"/>
    <property type="match status" value="1"/>
</dbReference>
<dbReference type="EMBL" id="JANBQB010000072">
    <property type="protein sequence ID" value="KAJ1983049.1"/>
    <property type="molecule type" value="Genomic_DNA"/>
</dbReference>
<dbReference type="PANTHER" id="PTHR14003">
    <property type="entry name" value="TRANSCRIPTIONAL REPRESSOR PROTEIN YY"/>
    <property type="match status" value="1"/>
</dbReference>
<dbReference type="InterPro" id="IPR013087">
    <property type="entry name" value="Znf_C2H2_type"/>
</dbReference>
<dbReference type="InterPro" id="IPR036236">
    <property type="entry name" value="Znf_C2H2_sf"/>
</dbReference>
<protein>
    <recommendedName>
        <fullName evidence="7">C2H2-type domain-containing protein</fullName>
    </recommendedName>
</protein>
<dbReference type="SMART" id="SM00355">
    <property type="entry name" value="ZnF_C2H2"/>
    <property type="match status" value="2"/>
</dbReference>
<feature type="domain" description="C2H2-type" evidence="7">
    <location>
        <begin position="289"/>
        <end position="318"/>
    </location>
</feature>
<evidence type="ECO:0000256" key="5">
    <source>
        <dbReference type="PROSITE-ProRule" id="PRU00042"/>
    </source>
</evidence>
<name>A0A9W8EEF4_9FUNG</name>
<sequence>MEAHTMVKPDYHHELSNQALVGQDMGPATGYPMYPGDQYGRPQPQFNPALYAQSTASPAPGLTFSSSSPSLSNCSSPSYHNQQNMHISTTMEPMSSVHSQNYPQTPADQPSQYYLESGQNMYYNVSQAAGPNAVAANASAPFLPAFNIMPSAPGGPMQPPMDPNGYPMNSAPHFAPPVPAYYGDKPYHGLDDQTVALHHGYNQLSNRFDDPTQIALARPYQRADGSPFAAAMGGDPSMASYYTRFPTAKRTRSTTTKNKRYICQICHSAFARPSTLSTHMNKHTGAKPHMCPHPGCGKRFSVLSNMRRHRRIHDRNQAQSQLAAAAAAAAVAVGGPSPMPSTLPATIIQQPKLEQVL</sequence>
<feature type="region of interest" description="Disordered" evidence="6">
    <location>
        <begin position="93"/>
        <end position="112"/>
    </location>
</feature>
<keyword evidence="9" id="KW-1185">Reference proteome</keyword>
<evidence type="ECO:0000256" key="2">
    <source>
        <dbReference type="ARBA" id="ARBA00022737"/>
    </source>
</evidence>
<dbReference type="GO" id="GO:0005667">
    <property type="term" value="C:transcription regulator complex"/>
    <property type="evidence" value="ECO:0007669"/>
    <property type="project" value="TreeGrafter"/>
</dbReference>
<evidence type="ECO:0000256" key="1">
    <source>
        <dbReference type="ARBA" id="ARBA00022723"/>
    </source>
</evidence>
<organism evidence="8 9">
    <name type="scientific">Dimargaris verticillata</name>
    <dbReference type="NCBI Taxonomy" id="2761393"/>
    <lineage>
        <taxon>Eukaryota</taxon>
        <taxon>Fungi</taxon>
        <taxon>Fungi incertae sedis</taxon>
        <taxon>Zoopagomycota</taxon>
        <taxon>Kickxellomycotina</taxon>
        <taxon>Dimargaritomycetes</taxon>
        <taxon>Dimargaritales</taxon>
        <taxon>Dimargaritaceae</taxon>
        <taxon>Dimargaris</taxon>
    </lineage>
</organism>